<name>A0A6A4WUV4_AMPAM</name>
<protein>
    <submittedName>
        <fullName evidence="1">Uncharacterized protein</fullName>
    </submittedName>
</protein>
<sequence length="134" mass="15379">MDIVASTGVRVKVMTGGDFVEAENVFSEAKIRLLQGIDARPYLRDLKVIQVRKGSDLLYTKSSFDQTSWRTYNLVKAKVDLARPLRPRGRERCINKEKIDDLCSKLVHLMPSHKRAFWLRLQQNAKATVRHLVG</sequence>
<keyword evidence="2" id="KW-1185">Reference proteome</keyword>
<comment type="caution">
    <text evidence="1">The sequence shown here is derived from an EMBL/GenBank/DDBJ whole genome shotgun (WGS) entry which is preliminary data.</text>
</comment>
<reference evidence="1 2" key="1">
    <citation type="submission" date="2019-07" db="EMBL/GenBank/DDBJ databases">
        <title>Draft genome assembly of a fouling barnacle, Amphibalanus amphitrite (Darwin, 1854): The first reference genome for Thecostraca.</title>
        <authorList>
            <person name="Kim W."/>
        </authorList>
    </citation>
    <scope>NUCLEOTIDE SEQUENCE [LARGE SCALE GENOMIC DNA]</scope>
    <source>
        <strain evidence="1">SNU_AA5</strain>
        <tissue evidence="1">Soma without cirri and trophi</tissue>
    </source>
</reference>
<organism evidence="1 2">
    <name type="scientific">Amphibalanus amphitrite</name>
    <name type="common">Striped barnacle</name>
    <name type="synonym">Balanus amphitrite</name>
    <dbReference type="NCBI Taxonomy" id="1232801"/>
    <lineage>
        <taxon>Eukaryota</taxon>
        <taxon>Metazoa</taxon>
        <taxon>Ecdysozoa</taxon>
        <taxon>Arthropoda</taxon>
        <taxon>Crustacea</taxon>
        <taxon>Multicrustacea</taxon>
        <taxon>Cirripedia</taxon>
        <taxon>Thoracica</taxon>
        <taxon>Thoracicalcarea</taxon>
        <taxon>Balanomorpha</taxon>
        <taxon>Balanoidea</taxon>
        <taxon>Balanidae</taxon>
        <taxon>Amphibalaninae</taxon>
        <taxon>Amphibalanus</taxon>
    </lineage>
</organism>
<evidence type="ECO:0000313" key="1">
    <source>
        <dbReference type="EMBL" id="KAF0310605.1"/>
    </source>
</evidence>
<proteinExistence type="predicted"/>
<accession>A0A6A4WUV4</accession>
<dbReference type="AlphaFoldDB" id="A0A6A4WUV4"/>
<dbReference type="EMBL" id="VIIS01000297">
    <property type="protein sequence ID" value="KAF0310605.1"/>
    <property type="molecule type" value="Genomic_DNA"/>
</dbReference>
<dbReference type="Proteomes" id="UP000440578">
    <property type="component" value="Unassembled WGS sequence"/>
</dbReference>
<evidence type="ECO:0000313" key="2">
    <source>
        <dbReference type="Proteomes" id="UP000440578"/>
    </source>
</evidence>
<dbReference type="OrthoDB" id="7680351at2759"/>
<gene>
    <name evidence="1" type="ORF">FJT64_018401</name>
</gene>